<organism evidence="3 4">
    <name type="scientific">Coniella lustricola</name>
    <dbReference type="NCBI Taxonomy" id="2025994"/>
    <lineage>
        <taxon>Eukaryota</taxon>
        <taxon>Fungi</taxon>
        <taxon>Dikarya</taxon>
        <taxon>Ascomycota</taxon>
        <taxon>Pezizomycotina</taxon>
        <taxon>Sordariomycetes</taxon>
        <taxon>Sordariomycetidae</taxon>
        <taxon>Diaporthales</taxon>
        <taxon>Schizoparmaceae</taxon>
        <taxon>Coniella</taxon>
    </lineage>
</organism>
<accession>A0A2T3A5J0</accession>
<reference evidence="3 4" key="1">
    <citation type="journal article" date="2018" name="Mycol. Prog.">
        <title>Coniella lustricola, a new species from submerged detritus.</title>
        <authorList>
            <person name="Raudabaugh D.B."/>
            <person name="Iturriaga T."/>
            <person name="Carver A."/>
            <person name="Mondo S."/>
            <person name="Pangilinan J."/>
            <person name="Lipzen A."/>
            <person name="He G."/>
            <person name="Amirebrahimi M."/>
            <person name="Grigoriev I.V."/>
            <person name="Miller A.N."/>
        </authorList>
    </citation>
    <scope>NUCLEOTIDE SEQUENCE [LARGE SCALE GENOMIC DNA]</scope>
    <source>
        <strain evidence="3 4">B22-T-1</strain>
    </source>
</reference>
<feature type="region of interest" description="Disordered" evidence="1">
    <location>
        <begin position="82"/>
        <end position="110"/>
    </location>
</feature>
<dbReference type="EMBL" id="KZ678464">
    <property type="protein sequence ID" value="PSR83223.1"/>
    <property type="molecule type" value="Genomic_DNA"/>
</dbReference>
<evidence type="ECO:0000256" key="2">
    <source>
        <dbReference type="SAM" id="SignalP"/>
    </source>
</evidence>
<feature type="chain" id="PRO_5015511880" evidence="2">
    <location>
        <begin position="20"/>
        <end position="145"/>
    </location>
</feature>
<evidence type="ECO:0000313" key="3">
    <source>
        <dbReference type="EMBL" id="PSR83223.1"/>
    </source>
</evidence>
<evidence type="ECO:0000256" key="1">
    <source>
        <dbReference type="SAM" id="MobiDB-lite"/>
    </source>
</evidence>
<proteinExistence type="predicted"/>
<dbReference type="OrthoDB" id="2990427at2759"/>
<sequence>MSRTALLFLAALVAHNCSAVPVVLPSSLPASLSFSLSITPSSIPLPTGAHLNIPHLPLPTGIPGLPRAAEVIGKEQIEPTFTAASAPTGPVPTGALPTGLVPGGPARSGGALTGAVPTPTGLFPSGVPTPLAGKGIPGGLNIPRK</sequence>
<dbReference type="InParanoid" id="A0A2T3A5J0"/>
<dbReference type="Proteomes" id="UP000241462">
    <property type="component" value="Unassembled WGS sequence"/>
</dbReference>
<keyword evidence="2" id="KW-0732">Signal</keyword>
<name>A0A2T3A5J0_9PEZI</name>
<dbReference type="AlphaFoldDB" id="A0A2T3A5J0"/>
<gene>
    <name evidence="3" type="ORF">BD289DRAFT_483473</name>
</gene>
<feature type="region of interest" description="Disordered" evidence="1">
    <location>
        <begin position="123"/>
        <end position="145"/>
    </location>
</feature>
<protein>
    <submittedName>
        <fullName evidence="3">Uncharacterized protein</fullName>
    </submittedName>
</protein>
<keyword evidence="4" id="KW-1185">Reference proteome</keyword>
<evidence type="ECO:0000313" key="4">
    <source>
        <dbReference type="Proteomes" id="UP000241462"/>
    </source>
</evidence>
<feature type="signal peptide" evidence="2">
    <location>
        <begin position="1"/>
        <end position="19"/>
    </location>
</feature>